<sequence>MELKSAMEAATADLDVRPGFVGDVMAGGRRRHTRRLVALTAAVALLAGVTTGVVLTDSSSVPAVAADARLTATTEGDLSGDRAFISEAQALWGRSKSAGLRPYDNVTEFTGPSNVFWAANTPSGPAALLAQAVRVGDDPSPRVLVGLVAGGGVVQRELDRGQESGLYRFGPDSSTYLALGLGGKVFWSVNPVRGPDNRLSRTWREAETGPGGVAVVTARQSERPVFVRADNPPLPQDFGSEPLRGRFAWRPDTAFVPHPGLGWSGRQCASDSPVEGPGWPAEKAPSPRGDLHQRGLLDYVVDWDATGEWSVCAWLPDGRYAEVFEAFGELYGALYEPSGSFSAPLLGGKAVKGTPVVVPLPDGQGTIVADFDGRIGPQERIHAWLAPAGTKDVMVRHGDVSSVVPLS</sequence>
<reference evidence="4" key="1">
    <citation type="submission" date="2016-10" db="EMBL/GenBank/DDBJ databases">
        <authorList>
            <person name="Varghese N."/>
            <person name="Submissions S."/>
        </authorList>
    </citation>
    <scope>NUCLEOTIDE SEQUENCE [LARGE SCALE GENOMIC DNA]</scope>
    <source>
        <strain evidence="4">CGMCC 4.6609</strain>
    </source>
</reference>
<keyword evidence="2" id="KW-0472">Membrane</keyword>
<evidence type="ECO:0000313" key="3">
    <source>
        <dbReference type="EMBL" id="SDN94914.1"/>
    </source>
</evidence>
<evidence type="ECO:0000256" key="1">
    <source>
        <dbReference type="SAM" id="MobiDB-lite"/>
    </source>
</evidence>
<gene>
    <name evidence="3" type="ORF">SAMN05421507_101811</name>
</gene>
<keyword evidence="2" id="KW-1133">Transmembrane helix</keyword>
<keyword evidence="4" id="KW-1185">Reference proteome</keyword>
<dbReference type="RefSeq" id="WP_090095220.1">
    <property type="nucleotide sequence ID" value="NZ_FNIX01000001.1"/>
</dbReference>
<feature type="transmembrane region" description="Helical" evidence="2">
    <location>
        <begin position="36"/>
        <end position="55"/>
    </location>
</feature>
<dbReference type="OrthoDB" id="3673627at2"/>
<evidence type="ECO:0000256" key="2">
    <source>
        <dbReference type="SAM" id="Phobius"/>
    </source>
</evidence>
<dbReference type="AlphaFoldDB" id="A0A1H0FJY1"/>
<accession>A0A1H0FJY1</accession>
<organism evidence="3 4">
    <name type="scientific">Lentzea jiangxiensis</name>
    <dbReference type="NCBI Taxonomy" id="641025"/>
    <lineage>
        <taxon>Bacteria</taxon>
        <taxon>Bacillati</taxon>
        <taxon>Actinomycetota</taxon>
        <taxon>Actinomycetes</taxon>
        <taxon>Pseudonocardiales</taxon>
        <taxon>Pseudonocardiaceae</taxon>
        <taxon>Lentzea</taxon>
    </lineage>
</organism>
<keyword evidence="2" id="KW-0812">Transmembrane</keyword>
<name>A0A1H0FJY1_9PSEU</name>
<dbReference type="STRING" id="641025.SAMN05421507_101811"/>
<dbReference type="EMBL" id="FNIX01000001">
    <property type="protein sequence ID" value="SDN94914.1"/>
    <property type="molecule type" value="Genomic_DNA"/>
</dbReference>
<protein>
    <submittedName>
        <fullName evidence="3">Uncharacterized protein</fullName>
    </submittedName>
</protein>
<evidence type="ECO:0000313" key="4">
    <source>
        <dbReference type="Proteomes" id="UP000199691"/>
    </source>
</evidence>
<dbReference type="Proteomes" id="UP000199691">
    <property type="component" value="Unassembled WGS sequence"/>
</dbReference>
<proteinExistence type="predicted"/>
<feature type="region of interest" description="Disordered" evidence="1">
    <location>
        <begin position="260"/>
        <end position="288"/>
    </location>
</feature>